<dbReference type="GO" id="GO:0046982">
    <property type="term" value="F:protein heterodimerization activity"/>
    <property type="evidence" value="ECO:0007669"/>
    <property type="project" value="InterPro"/>
</dbReference>
<keyword evidence="13" id="KW-1185">Reference proteome</keyword>
<dbReference type="OrthoDB" id="5777208at2759"/>
<dbReference type="AlphaFoldDB" id="A0A368F869"/>
<evidence type="ECO:0000256" key="6">
    <source>
        <dbReference type="ARBA" id="ARBA00022454"/>
    </source>
</evidence>
<name>A0A368F869_ANCCA</name>
<keyword evidence="6 10" id="KW-0158">Chromosome</keyword>
<dbReference type="Pfam" id="PF02969">
    <property type="entry name" value="TAF"/>
    <property type="match status" value="1"/>
</dbReference>
<comment type="similarity">
    <text evidence="4 10">Belongs to the histone H4 family.</text>
</comment>
<evidence type="ECO:0000256" key="4">
    <source>
        <dbReference type="ARBA" id="ARBA00006564"/>
    </source>
</evidence>
<dbReference type="InterPro" id="IPR009072">
    <property type="entry name" value="Histone-fold"/>
</dbReference>
<dbReference type="STRING" id="29170.A0A368F869"/>
<dbReference type="GO" id="GO:0030527">
    <property type="term" value="F:structural constituent of chromatin"/>
    <property type="evidence" value="ECO:0007669"/>
    <property type="project" value="InterPro"/>
</dbReference>
<evidence type="ECO:0000313" key="12">
    <source>
        <dbReference type="EMBL" id="RCN28361.1"/>
    </source>
</evidence>
<evidence type="ECO:0000256" key="10">
    <source>
        <dbReference type="RuleBase" id="RU000528"/>
    </source>
</evidence>
<sequence>MSGRGRAGRRRVRCCWIRIRDTTEGITRNAIRRLARRAGVKRISEDIYAETRGVLRQFLEKVIRDAVMYTEHAKRKTVTVMEQFTLQTNCSNSDTRITIVILKTLAIWI</sequence>
<dbReference type="Proteomes" id="UP000252519">
    <property type="component" value="Unassembled WGS sequence"/>
</dbReference>
<dbReference type="InterPro" id="IPR001951">
    <property type="entry name" value="Histone_H4"/>
</dbReference>
<proteinExistence type="inferred from homology"/>
<evidence type="ECO:0000256" key="9">
    <source>
        <dbReference type="ARBA" id="ARBA00023269"/>
    </source>
</evidence>
<keyword evidence="9 10" id="KW-0544">Nucleosome core</keyword>
<dbReference type="CDD" id="cd22912">
    <property type="entry name" value="HFD_H4"/>
    <property type="match status" value="1"/>
</dbReference>
<dbReference type="SUPFAM" id="SSF47113">
    <property type="entry name" value="Histone-fold"/>
    <property type="match status" value="1"/>
</dbReference>
<reference evidence="12 13" key="1">
    <citation type="submission" date="2014-10" db="EMBL/GenBank/DDBJ databases">
        <title>Draft genome of the hookworm Ancylostoma caninum.</title>
        <authorList>
            <person name="Mitreva M."/>
        </authorList>
    </citation>
    <scope>NUCLEOTIDE SEQUENCE [LARGE SCALE GENOMIC DNA]</scope>
    <source>
        <strain evidence="12 13">Baltimore</strain>
    </source>
</reference>
<evidence type="ECO:0000313" key="13">
    <source>
        <dbReference type="Proteomes" id="UP000252519"/>
    </source>
</evidence>
<dbReference type="InterPro" id="IPR004823">
    <property type="entry name" value="TAF_TATA-bd_Histone-like_dom"/>
</dbReference>
<evidence type="ECO:0000256" key="1">
    <source>
        <dbReference type="ARBA" id="ARBA00002001"/>
    </source>
</evidence>
<dbReference type="GO" id="GO:0005634">
    <property type="term" value="C:nucleus"/>
    <property type="evidence" value="ECO:0007669"/>
    <property type="project" value="UniProtKB-SubCell"/>
</dbReference>
<evidence type="ECO:0000256" key="8">
    <source>
        <dbReference type="ARBA" id="ARBA00023242"/>
    </source>
</evidence>
<comment type="caution">
    <text evidence="12">The sequence shown here is derived from an EMBL/GenBank/DDBJ whole genome shotgun (WGS) entry which is preliminary data.</text>
</comment>
<organism evidence="12 13">
    <name type="scientific">Ancylostoma caninum</name>
    <name type="common">Dog hookworm</name>
    <dbReference type="NCBI Taxonomy" id="29170"/>
    <lineage>
        <taxon>Eukaryota</taxon>
        <taxon>Metazoa</taxon>
        <taxon>Ecdysozoa</taxon>
        <taxon>Nematoda</taxon>
        <taxon>Chromadorea</taxon>
        <taxon>Rhabditida</taxon>
        <taxon>Rhabditina</taxon>
        <taxon>Rhabditomorpha</taxon>
        <taxon>Strongyloidea</taxon>
        <taxon>Ancylostomatidae</taxon>
        <taxon>Ancylostomatinae</taxon>
        <taxon>Ancylostoma</taxon>
    </lineage>
</organism>
<dbReference type="Gene3D" id="1.10.20.10">
    <property type="entry name" value="Histone, subunit A"/>
    <property type="match status" value="1"/>
</dbReference>
<dbReference type="EMBL" id="JOJR01002693">
    <property type="protein sequence ID" value="RCN28361.1"/>
    <property type="molecule type" value="Genomic_DNA"/>
</dbReference>
<dbReference type="GO" id="GO:0003677">
    <property type="term" value="F:DNA binding"/>
    <property type="evidence" value="ECO:0007669"/>
    <property type="project" value="UniProtKB-KW"/>
</dbReference>
<comment type="subcellular location">
    <subcellularLocation>
        <location evidence="3">Chromosome</location>
    </subcellularLocation>
    <subcellularLocation>
        <location evidence="2">Nucleus</location>
    </subcellularLocation>
</comment>
<evidence type="ECO:0000259" key="11">
    <source>
        <dbReference type="Pfam" id="PF02969"/>
    </source>
</evidence>
<comment type="subunit">
    <text evidence="10">The nucleosome is a histone octamer containing two molecules each of H2A, H2B, H3 and H4 assembled in one H3-H4 heterotetramer and two H2A-H2B heterodimers. The octamer wraps approximately 147 bp of DNA.</text>
</comment>
<keyword evidence="8 10" id="KW-0539">Nucleus</keyword>
<evidence type="ECO:0000256" key="7">
    <source>
        <dbReference type="ARBA" id="ARBA00023125"/>
    </source>
</evidence>
<feature type="domain" description="TATA box binding protein associated factor (TAF) histone-like fold" evidence="11">
    <location>
        <begin position="26"/>
        <end position="80"/>
    </location>
</feature>
<protein>
    <recommendedName>
        <fullName evidence="5 10">Histone H4</fullName>
    </recommendedName>
</protein>
<accession>A0A368F869</accession>
<evidence type="ECO:0000256" key="2">
    <source>
        <dbReference type="ARBA" id="ARBA00004123"/>
    </source>
</evidence>
<dbReference type="PANTHER" id="PTHR10484">
    <property type="entry name" value="HISTONE H4"/>
    <property type="match status" value="1"/>
</dbReference>
<gene>
    <name evidence="12" type="ORF">ANCCAN_25895</name>
</gene>
<dbReference type="PRINTS" id="PR00623">
    <property type="entry name" value="HISTONEH4"/>
</dbReference>
<dbReference type="SMART" id="SM00417">
    <property type="entry name" value="H4"/>
    <property type="match status" value="1"/>
</dbReference>
<dbReference type="GO" id="GO:0000786">
    <property type="term" value="C:nucleosome"/>
    <property type="evidence" value="ECO:0007669"/>
    <property type="project" value="UniProtKB-KW"/>
</dbReference>
<comment type="function">
    <text evidence="1 10">Core component of nucleosome. Nucleosomes wrap and compact DNA into chromatin, limiting DNA accessibility to the cellular machineries which require DNA as a template. Histones thereby play a central role in transcription regulation, DNA repair, DNA replication and chromosomal stability. DNA accessibility is regulated via a complex set of post-translational modifications of histones, also called histone code, and nucleosome remodeling.</text>
</comment>
<evidence type="ECO:0000256" key="3">
    <source>
        <dbReference type="ARBA" id="ARBA00004286"/>
    </source>
</evidence>
<evidence type="ECO:0000256" key="5">
    <source>
        <dbReference type="ARBA" id="ARBA00020836"/>
    </source>
</evidence>
<keyword evidence="7 10" id="KW-0238">DNA-binding</keyword>